<accession>A0ABR0T0T7</accession>
<proteinExistence type="predicted"/>
<protein>
    <submittedName>
        <fullName evidence="2">Uncharacterized protein</fullName>
    </submittedName>
</protein>
<organism evidence="2 3">
    <name type="scientific">Cladobotryum mycophilum</name>
    <dbReference type="NCBI Taxonomy" id="491253"/>
    <lineage>
        <taxon>Eukaryota</taxon>
        <taxon>Fungi</taxon>
        <taxon>Dikarya</taxon>
        <taxon>Ascomycota</taxon>
        <taxon>Pezizomycotina</taxon>
        <taxon>Sordariomycetes</taxon>
        <taxon>Hypocreomycetidae</taxon>
        <taxon>Hypocreales</taxon>
        <taxon>Hypocreaceae</taxon>
        <taxon>Cladobotryum</taxon>
    </lineage>
</organism>
<keyword evidence="3" id="KW-1185">Reference proteome</keyword>
<gene>
    <name evidence="2" type="ORF">PT974_00440</name>
</gene>
<evidence type="ECO:0000256" key="1">
    <source>
        <dbReference type="SAM" id="SignalP"/>
    </source>
</evidence>
<reference evidence="2 3" key="1">
    <citation type="submission" date="2024-01" db="EMBL/GenBank/DDBJ databases">
        <title>Complete genome of Cladobotryum mycophilum ATHUM6906.</title>
        <authorList>
            <person name="Christinaki A.C."/>
            <person name="Myridakis A.I."/>
            <person name="Kouvelis V.N."/>
        </authorList>
    </citation>
    <scope>NUCLEOTIDE SEQUENCE [LARGE SCALE GENOMIC DNA]</scope>
    <source>
        <strain evidence="2 3">ATHUM6906</strain>
    </source>
</reference>
<feature type="chain" id="PRO_5046068357" evidence="1">
    <location>
        <begin position="20"/>
        <end position="95"/>
    </location>
</feature>
<sequence length="95" mass="10119">MKTLFLSLLGFISATGIIAIPVDHRSSNVNISKRQDGKASGNWPSVNAVVTNSTSSSSPDGEEYKTLSDIIPGGGHADMHFSIGFVRMHTFNSLP</sequence>
<evidence type="ECO:0000313" key="2">
    <source>
        <dbReference type="EMBL" id="KAK5998068.1"/>
    </source>
</evidence>
<name>A0ABR0T0T7_9HYPO</name>
<dbReference type="EMBL" id="JAVFKD010000001">
    <property type="protein sequence ID" value="KAK5998068.1"/>
    <property type="molecule type" value="Genomic_DNA"/>
</dbReference>
<feature type="signal peptide" evidence="1">
    <location>
        <begin position="1"/>
        <end position="19"/>
    </location>
</feature>
<comment type="caution">
    <text evidence="2">The sequence shown here is derived from an EMBL/GenBank/DDBJ whole genome shotgun (WGS) entry which is preliminary data.</text>
</comment>
<keyword evidence="1" id="KW-0732">Signal</keyword>
<dbReference type="Proteomes" id="UP001338125">
    <property type="component" value="Unassembled WGS sequence"/>
</dbReference>
<evidence type="ECO:0000313" key="3">
    <source>
        <dbReference type="Proteomes" id="UP001338125"/>
    </source>
</evidence>